<protein>
    <submittedName>
        <fullName evidence="2">Uncharacterized protein</fullName>
    </submittedName>
</protein>
<feature type="region of interest" description="Disordered" evidence="1">
    <location>
        <begin position="1"/>
        <end position="20"/>
    </location>
</feature>
<proteinExistence type="predicted"/>
<reference evidence="2" key="1">
    <citation type="submission" date="2014-11" db="EMBL/GenBank/DDBJ databases">
        <authorList>
            <person name="Amaro Gonzalez C."/>
        </authorList>
    </citation>
    <scope>NUCLEOTIDE SEQUENCE</scope>
</reference>
<sequence length="74" mass="8039">MVSDISAQYRPECPPVSTAVPKSRTYSVSEACSRHMEPIHPPALTDTHCRSSSGRMCPGYVLRSSTTTLAKARS</sequence>
<evidence type="ECO:0000256" key="1">
    <source>
        <dbReference type="SAM" id="MobiDB-lite"/>
    </source>
</evidence>
<dbReference type="AlphaFoldDB" id="A0A0E9THV9"/>
<dbReference type="EMBL" id="GBXM01056077">
    <property type="protein sequence ID" value="JAH52500.1"/>
    <property type="molecule type" value="Transcribed_RNA"/>
</dbReference>
<reference evidence="2" key="2">
    <citation type="journal article" date="2015" name="Fish Shellfish Immunol.">
        <title>Early steps in the European eel (Anguilla anguilla)-Vibrio vulnificus interaction in the gills: Role of the RtxA13 toxin.</title>
        <authorList>
            <person name="Callol A."/>
            <person name="Pajuelo D."/>
            <person name="Ebbesson L."/>
            <person name="Teles M."/>
            <person name="MacKenzie S."/>
            <person name="Amaro C."/>
        </authorList>
    </citation>
    <scope>NUCLEOTIDE SEQUENCE</scope>
</reference>
<evidence type="ECO:0000313" key="2">
    <source>
        <dbReference type="EMBL" id="JAH52500.1"/>
    </source>
</evidence>
<accession>A0A0E9THV9</accession>
<organism evidence="2">
    <name type="scientific">Anguilla anguilla</name>
    <name type="common">European freshwater eel</name>
    <name type="synonym">Muraena anguilla</name>
    <dbReference type="NCBI Taxonomy" id="7936"/>
    <lineage>
        <taxon>Eukaryota</taxon>
        <taxon>Metazoa</taxon>
        <taxon>Chordata</taxon>
        <taxon>Craniata</taxon>
        <taxon>Vertebrata</taxon>
        <taxon>Euteleostomi</taxon>
        <taxon>Actinopterygii</taxon>
        <taxon>Neopterygii</taxon>
        <taxon>Teleostei</taxon>
        <taxon>Anguilliformes</taxon>
        <taxon>Anguillidae</taxon>
        <taxon>Anguilla</taxon>
    </lineage>
</organism>
<name>A0A0E9THV9_ANGAN</name>